<dbReference type="InterPro" id="IPR016031">
    <property type="entry name" value="Trp_RNA-bd_attenuator-like_dom"/>
</dbReference>
<proteinExistence type="predicted"/>
<feature type="region of interest" description="Disordered" evidence="1">
    <location>
        <begin position="49"/>
        <end position="72"/>
    </location>
</feature>
<name>A0ABP8MC58_9BACT</name>
<dbReference type="Proteomes" id="UP001500840">
    <property type="component" value="Unassembled WGS sequence"/>
</dbReference>
<dbReference type="InterPro" id="IPR036983">
    <property type="entry name" value="AIM24_sf"/>
</dbReference>
<dbReference type="EMBL" id="BAABGA010000016">
    <property type="protein sequence ID" value="GAA4448203.1"/>
    <property type="molecule type" value="Genomic_DNA"/>
</dbReference>
<protein>
    <submittedName>
        <fullName evidence="2">TIGR00266 family protein</fullName>
    </submittedName>
</protein>
<sequence>MDFRVNHAPVFSTLEFSLAQHEYVVAQPNSMLTMSAGISISAHVGRLDSDDESESANDAAVGDAAATPAKPRPRQSLFGSWFGGVKSMLGGESFFTAEFRAKSDEQTVVLAPESYGDIVVLDLQPDSGYFLTRGSYLANVGSTHVRIKYGGLKGLMSKKGLFLMHATGRGNVFCQTFGAIEHRKLEADETLYVDNRFMVAFSDTVTYKLVKASESLKDSLMSGEGLINRYTGPGDVYFQTRGKPTGGILTTLIDAAF</sequence>
<evidence type="ECO:0000313" key="2">
    <source>
        <dbReference type="EMBL" id="GAA4448203.1"/>
    </source>
</evidence>
<dbReference type="InterPro" id="IPR002838">
    <property type="entry name" value="AIM24"/>
</dbReference>
<dbReference type="PANTHER" id="PTHR43657:SF1">
    <property type="entry name" value="ALTERED INHERITANCE OF MITOCHONDRIA PROTEIN 24, MITOCHONDRIAL"/>
    <property type="match status" value="1"/>
</dbReference>
<dbReference type="PANTHER" id="PTHR43657">
    <property type="entry name" value="TRYPTOPHAN RNA-BINDING ATTENUATOR PROTEIN-LIKE PROTEIN"/>
    <property type="match status" value="1"/>
</dbReference>
<organism evidence="2 3">
    <name type="scientific">Novipirellula rosea</name>
    <dbReference type="NCBI Taxonomy" id="1031540"/>
    <lineage>
        <taxon>Bacteria</taxon>
        <taxon>Pseudomonadati</taxon>
        <taxon>Planctomycetota</taxon>
        <taxon>Planctomycetia</taxon>
        <taxon>Pirellulales</taxon>
        <taxon>Pirellulaceae</taxon>
        <taxon>Novipirellula</taxon>
    </lineage>
</organism>
<accession>A0ABP8MC58</accession>
<dbReference type="RefSeq" id="WP_345320205.1">
    <property type="nucleotide sequence ID" value="NZ_BAABGA010000016.1"/>
</dbReference>
<keyword evidence="3" id="KW-1185">Reference proteome</keyword>
<reference evidence="3" key="1">
    <citation type="journal article" date="2019" name="Int. J. Syst. Evol. Microbiol.">
        <title>The Global Catalogue of Microorganisms (GCM) 10K type strain sequencing project: providing services to taxonomists for standard genome sequencing and annotation.</title>
        <authorList>
            <consortium name="The Broad Institute Genomics Platform"/>
            <consortium name="The Broad Institute Genome Sequencing Center for Infectious Disease"/>
            <person name="Wu L."/>
            <person name="Ma J."/>
        </authorList>
    </citation>
    <scope>NUCLEOTIDE SEQUENCE [LARGE SCALE GENOMIC DNA]</scope>
    <source>
        <strain evidence="3">JCM 17759</strain>
    </source>
</reference>
<gene>
    <name evidence="2" type="ORF">GCM10023156_11050</name>
</gene>
<dbReference type="Pfam" id="PF01987">
    <property type="entry name" value="AIM24"/>
    <property type="match status" value="1"/>
</dbReference>
<dbReference type="NCBIfam" id="TIGR00266">
    <property type="entry name" value="TIGR00266 family protein"/>
    <property type="match status" value="1"/>
</dbReference>
<dbReference type="Gene3D" id="3.60.160.10">
    <property type="entry name" value="Mitochondrial biogenesis AIM24"/>
    <property type="match status" value="1"/>
</dbReference>
<evidence type="ECO:0000313" key="3">
    <source>
        <dbReference type="Proteomes" id="UP001500840"/>
    </source>
</evidence>
<comment type="caution">
    <text evidence="2">The sequence shown here is derived from an EMBL/GenBank/DDBJ whole genome shotgun (WGS) entry which is preliminary data.</text>
</comment>
<feature type="compositionally biased region" description="Low complexity" evidence="1">
    <location>
        <begin position="56"/>
        <end position="69"/>
    </location>
</feature>
<dbReference type="SUPFAM" id="SSF51219">
    <property type="entry name" value="TRAP-like"/>
    <property type="match status" value="1"/>
</dbReference>
<evidence type="ECO:0000256" key="1">
    <source>
        <dbReference type="SAM" id="MobiDB-lite"/>
    </source>
</evidence>